<feature type="active site" description="Proton acceptor" evidence="2">
    <location>
        <position position="117"/>
    </location>
</feature>
<dbReference type="EMBL" id="FMYW01000004">
    <property type="protein sequence ID" value="SDC27308.1"/>
    <property type="molecule type" value="Genomic_DNA"/>
</dbReference>
<dbReference type="Proteomes" id="UP000198943">
    <property type="component" value="Unassembled WGS sequence"/>
</dbReference>
<dbReference type="PANTHER" id="PTHR35561">
    <property type="entry name" value="RNA 2',3'-CYCLIC PHOSPHODIESTERASE"/>
    <property type="match status" value="1"/>
</dbReference>
<dbReference type="SUPFAM" id="SSF55144">
    <property type="entry name" value="LigT-like"/>
    <property type="match status" value="1"/>
</dbReference>
<dbReference type="Gene3D" id="3.90.1140.10">
    <property type="entry name" value="Cyclic phosphodiesterase"/>
    <property type="match status" value="1"/>
</dbReference>
<dbReference type="RefSeq" id="WP_093729813.1">
    <property type="nucleotide sequence ID" value="NZ_FMYW01000004.1"/>
</dbReference>
<evidence type="ECO:0000256" key="1">
    <source>
        <dbReference type="ARBA" id="ARBA00022801"/>
    </source>
</evidence>
<dbReference type="PANTHER" id="PTHR35561:SF1">
    <property type="entry name" value="RNA 2',3'-CYCLIC PHOSPHODIESTERASE"/>
    <property type="match status" value="1"/>
</dbReference>
<reference evidence="4" key="1">
    <citation type="submission" date="2016-10" db="EMBL/GenBank/DDBJ databases">
        <authorList>
            <person name="Varghese N."/>
            <person name="Submissions S."/>
        </authorList>
    </citation>
    <scope>NUCLEOTIDE SEQUENCE [LARGE SCALE GENOMIC DNA]</scope>
    <source>
        <strain evidence="4">DSM 11005</strain>
    </source>
</reference>
<dbReference type="HAMAP" id="MF_01940">
    <property type="entry name" value="RNA_CPDase"/>
    <property type="match status" value="1"/>
</dbReference>
<dbReference type="GO" id="GO:0016874">
    <property type="term" value="F:ligase activity"/>
    <property type="evidence" value="ECO:0007669"/>
    <property type="project" value="UniProtKB-KW"/>
</dbReference>
<accession>A0A1G6K8W3</accession>
<organism evidence="3 4">
    <name type="scientific">Succiniclasticum ruminis</name>
    <dbReference type="NCBI Taxonomy" id="40841"/>
    <lineage>
        <taxon>Bacteria</taxon>
        <taxon>Bacillati</taxon>
        <taxon>Bacillota</taxon>
        <taxon>Negativicutes</taxon>
        <taxon>Acidaminococcales</taxon>
        <taxon>Acidaminococcaceae</taxon>
        <taxon>Succiniclasticum</taxon>
    </lineage>
</organism>
<dbReference type="GO" id="GO:0008664">
    <property type="term" value="F:RNA 2',3'-cyclic 3'-phosphodiesterase activity"/>
    <property type="evidence" value="ECO:0007669"/>
    <property type="project" value="UniProtKB-EC"/>
</dbReference>
<dbReference type="GO" id="GO:0004113">
    <property type="term" value="F:2',3'-cyclic-nucleotide 3'-phosphodiesterase activity"/>
    <property type="evidence" value="ECO:0007669"/>
    <property type="project" value="InterPro"/>
</dbReference>
<evidence type="ECO:0000313" key="4">
    <source>
        <dbReference type="Proteomes" id="UP000198943"/>
    </source>
</evidence>
<name>A0A1G6K8W3_9FIRM</name>
<gene>
    <name evidence="3" type="ORF">SAMN04487864_104121</name>
</gene>
<sequence length="166" mass="18686">MRLFIAIPLSDAMKDALTAVQDEMYDNGVRGNFTSRENMHLTLAFIGEYPDKEPVMDALSTVSFSAFSLSLSGMGCFRDLRWAGMDESAPLHAVVRRIRHALAENNIPFDRKRFSPHITLIRKATGTMPGIQIEKVSMPVERILLMRSDRGKHGMVYTEVGEIVKK</sequence>
<comment type="catalytic activity">
    <reaction evidence="2">
        <text>a 3'-end 2',3'-cyclophospho-ribonucleotide-RNA + H2O = a 3'-end 2'-phospho-ribonucleotide-RNA + H(+)</text>
        <dbReference type="Rhea" id="RHEA:11828"/>
        <dbReference type="Rhea" id="RHEA-COMP:10464"/>
        <dbReference type="Rhea" id="RHEA-COMP:17353"/>
        <dbReference type="ChEBI" id="CHEBI:15377"/>
        <dbReference type="ChEBI" id="CHEBI:15378"/>
        <dbReference type="ChEBI" id="CHEBI:83064"/>
        <dbReference type="ChEBI" id="CHEBI:173113"/>
        <dbReference type="EC" id="3.1.4.58"/>
    </reaction>
</comment>
<keyword evidence="1 2" id="KW-0378">Hydrolase</keyword>
<dbReference type="EC" id="3.1.4.58" evidence="2"/>
<dbReference type="InterPro" id="IPR004175">
    <property type="entry name" value="RNA_CPDase"/>
</dbReference>
<proteinExistence type="inferred from homology"/>
<evidence type="ECO:0000256" key="2">
    <source>
        <dbReference type="HAMAP-Rule" id="MF_01940"/>
    </source>
</evidence>
<evidence type="ECO:0000313" key="3">
    <source>
        <dbReference type="EMBL" id="SDC27308.1"/>
    </source>
</evidence>
<keyword evidence="4" id="KW-1185">Reference proteome</keyword>
<dbReference type="NCBIfam" id="TIGR02258">
    <property type="entry name" value="2_5_ligase"/>
    <property type="match status" value="1"/>
</dbReference>
<protein>
    <recommendedName>
        <fullName evidence="2">RNA 2',3'-cyclic phosphodiesterase</fullName>
        <shortName evidence="2">RNA 2',3'-CPDase</shortName>
        <ecNumber evidence="2">3.1.4.58</ecNumber>
    </recommendedName>
</protein>
<dbReference type="OrthoDB" id="1420794at2"/>
<feature type="short sequence motif" description="HXTX 1" evidence="2">
    <location>
        <begin position="40"/>
        <end position="43"/>
    </location>
</feature>
<feature type="active site" description="Proton donor" evidence="2">
    <location>
        <position position="40"/>
    </location>
</feature>
<feature type="short sequence motif" description="HXTX 2" evidence="2">
    <location>
        <begin position="117"/>
        <end position="120"/>
    </location>
</feature>
<dbReference type="Pfam" id="PF13563">
    <property type="entry name" value="2_5_RNA_ligase2"/>
    <property type="match status" value="1"/>
</dbReference>
<dbReference type="AlphaFoldDB" id="A0A1G6K8W3"/>
<dbReference type="InterPro" id="IPR009097">
    <property type="entry name" value="Cyclic_Pdiesterase"/>
</dbReference>
<comment type="function">
    <text evidence="2">Hydrolyzes RNA 2',3'-cyclic phosphodiester to an RNA 2'-phosphomonoester.</text>
</comment>
<comment type="similarity">
    <text evidence="2">Belongs to the 2H phosphoesterase superfamily. ThpR family.</text>
</comment>
<keyword evidence="3" id="KW-0436">Ligase</keyword>